<keyword evidence="3" id="KW-1185">Reference proteome</keyword>
<dbReference type="AlphaFoldDB" id="A0AAN6SIF4"/>
<keyword evidence="1" id="KW-0812">Transmembrane</keyword>
<evidence type="ECO:0000256" key="1">
    <source>
        <dbReference type="SAM" id="Phobius"/>
    </source>
</evidence>
<feature type="transmembrane region" description="Helical" evidence="1">
    <location>
        <begin position="119"/>
        <end position="138"/>
    </location>
</feature>
<proteinExistence type="predicted"/>
<evidence type="ECO:0000313" key="2">
    <source>
        <dbReference type="EMBL" id="KAK3954544.1"/>
    </source>
</evidence>
<feature type="non-terminal residue" evidence="2">
    <location>
        <position position="139"/>
    </location>
</feature>
<reference evidence="2" key="2">
    <citation type="submission" date="2023-06" db="EMBL/GenBank/DDBJ databases">
        <authorList>
            <consortium name="Lawrence Berkeley National Laboratory"/>
            <person name="Mondo S.J."/>
            <person name="Hensen N."/>
            <person name="Bonometti L."/>
            <person name="Westerberg I."/>
            <person name="Brannstrom I.O."/>
            <person name="Guillou S."/>
            <person name="Cros-Aarteil S."/>
            <person name="Calhoun S."/>
            <person name="Haridas S."/>
            <person name="Kuo A."/>
            <person name="Pangilinan J."/>
            <person name="Riley R."/>
            <person name="Labutti K."/>
            <person name="Andreopoulos B."/>
            <person name="Lipzen A."/>
            <person name="Chen C."/>
            <person name="Yanf M."/>
            <person name="Daum C."/>
            <person name="Ng V."/>
            <person name="Clum A."/>
            <person name="Steindorff A."/>
            <person name="Ohm R."/>
            <person name="Martin F."/>
            <person name="Silar P."/>
            <person name="Natvig D."/>
            <person name="Lalanne C."/>
            <person name="Gautier V."/>
            <person name="Ament-Velasquez S.L."/>
            <person name="Kruys A."/>
            <person name="Hutchinson M.I."/>
            <person name="Powell A.J."/>
            <person name="Barry K."/>
            <person name="Miller A.N."/>
            <person name="Grigoriev I.V."/>
            <person name="Debuchy R."/>
            <person name="Gladieux P."/>
            <person name="Thoren M.H."/>
            <person name="Johannesson H."/>
        </authorList>
    </citation>
    <scope>NUCLEOTIDE SEQUENCE</scope>
    <source>
        <strain evidence="2">CBS 626.80</strain>
    </source>
</reference>
<reference evidence="2" key="1">
    <citation type="journal article" date="2023" name="Mol. Phylogenet. Evol.">
        <title>Genome-scale phylogeny and comparative genomics of the fungal order Sordariales.</title>
        <authorList>
            <person name="Hensen N."/>
            <person name="Bonometti L."/>
            <person name="Westerberg I."/>
            <person name="Brannstrom I.O."/>
            <person name="Guillou S."/>
            <person name="Cros-Aarteil S."/>
            <person name="Calhoun S."/>
            <person name="Haridas S."/>
            <person name="Kuo A."/>
            <person name="Mondo S."/>
            <person name="Pangilinan J."/>
            <person name="Riley R."/>
            <person name="LaButti K."/>
            <person name="Andreopoulos B."/>
            <person name="Lipzen A."/>
            <person name="Chen C."/>
            <person name="Yan M."/>
            <person name="Daum C."/>
            <person name="Ng V."/>
            <person name="Clum A."/>
            <person name="Steindorff A."/>
            <person name="Ohm R.A."/>
            <person name="Martin F."/>
            <person name="Silar P."/>
            <person name="Natvig D.O."/>
            <person name="Lalanne C."/>
            <person name="Gautier V."/>
            <person name="Ament-Velasquez S.L."/>
            <person name="Kruys A."/>
            <person name="Hutchinson M.I."/>
            <person name="Powell A.J."/>
            <person name="Barry K."/>
            <person name="Miller A.N."/>
            <person name="Grigoriev I.V."/>
            <person name="Debuchy R."/>
            <person name="Gladieux P."/>
            <person name="Hiltunen Thoren M."/>
            <person name="Johannesson H."/>
        </authorList>
    </citation>
    <scope>NUCLEOTIDE SEQUENCE</scope>
    <source>
        <strain evidence="2">CBS 626.80</strain>
    </source>
</reference>
<organism evidence="2 3">
    <name type="scientific">Pseudoneurospora amorphoporcata</name>
    <dbReference type="NCBI Taxonomy" id="241081"/>
    <lineage>
        <taxon>Eukaryota</taxon>
        <taxon>Fungi</taxon>
        <taxon>Dikarya</taxon>
        <taxon>Ascomycota</taxon>
        <taxon>Pezizomycotina</taxon>
        <taxon>Sordariomycetes</taxon>
        <taxon>Sordariomycetidae</taxon>
        <taxon>Sordariales</taxon>
        <taxon>Sordariaceae</taxon>
        <taxon>Pseudoneurospora</taxon>
    </lineage>
</organism>
<evidence type="ECO:0000313" key="3">
    <source>
        <dbReference type="Proteomes" id="UP001303222"/>
    </source>
</evidence>
<gene>
    <name evidence="2" type="ORF">QBC32DRAFT_232066</name>
</gene>
<dbReference type="EMBL" id="MU859088">
    <property type="protein sequence ID" value="KAK3954544.1"/>
    <property type="molecule type" value="Genomic_DNA"/>
</dbReference>
<accession>A0AAN6SIF4</accession>
<comment type="caution">
    <text evidence="2">The sequence shown here is derived from an EMBL/GenBank/DDBJ whole genome shotgun (WGS) entry which is preliminary data.</text>
</comment>
<keyword evidence="1" id="KW-0472">Membrane</keyword>
<dbReference type="Proteomes" id="UP001303222">
    <property type="component" value="Unassembled WGS sequence"/>
</dbReference>
<protein>
    <submittedName>
        <fullName evidence="2">Uncharacterized protein</fullName>
    </submittedName>
</protein>
<keyword evidence="1" id="KW-1133">Transmembrane helix</keyword>
<sequence>MELTEAEVRRSSIKARKDRYDYRVKTEAVQEVVPEVTSAPEAPTSIEVITAAEVAVAESSDPQTVALHEASSTEETGLSSTLANHTAVRSAALESIPAQDAYAEEVKEEVNTCNVDQRYFGWVFVCTYSFFFFFFFFFF</sequence>
<name>A0AAN6SIF4_9PEZI</name>